<sequence length="424" mass="48095">MVIMEVGTFFLLICTFAVFPTVRLQEPPTPNITTPNITAPNITAPNITAPNIKDLVFNNFDFAINLYRKISSHHDNNIFFSPLCVSTAFATLSLAAKGSTLSQILTGLNLAALERKGQSELIPQLFHNLQGNITQHEAMKLHQGTALFVQLNYEVEKAFSDQIKKFFNADVFNVDFGKPAVSMANINEYVKQRTGDKVKQMVTSIEPLTQLMLLNTIFFQGDWEFPFDPNNTRNDRFYINKYNILQVPMMFKEDKFYITDDDEMNVRVLRLPYLGGAAMLIALPDENVDYTVIDDEISADRFQKWINNLKKRKLEVHIPKFKMEQSYPLHKILPDLGIENIFEDSANLTGLSKEPGLKVSQVLHKAVIEVDEIGTRAAAATSVGITAYSLPQIFCVDRPFFFFIYHEATNSLLFMGRVIDPTDK</sequence>
<evidence type="ECO:0000256" key="1">
    <source>
        <dbReference type="ARBA" id="ARBA00009500"/>
    </source>
</evidence>
<reference evidence="10" key="1">
    <citation type="submission" date="2025-08" db="UniProtKB">
        <authorList>
            <consortium name="RefSeq"/>
        </authorList>
    </citation>
    <scope>IDENTIFICATION</scope>
</reference>
<dbReference type="InterPro" id="IPR033835">
    <property type="entry name" value="PZI_serpin_dom"/>
</dbReference>
<dbReference type="PROSITE" id="PS00284">
    <property type="entry name" value="SERPIN"/>
    <property type="match status" value="1"/>
</dbReference>
<dbReference type="CTD" id="100003661"/>
<dbReference type="Gene3D" id="3.30.497.10">
    <property type="entry name" value="Antithrombin, subunit I, domain 2"/>
    <property type="match status" value="1"/>
</dbReference>
<dbReference type="GO" id="GO:0030195">
    <property type="term" value="P:negative regulation of blood coagulation"/>
    <property type="evidence" value="ECO:0007669"/>
    <property type="project" value="UniProtKB-ARBA"/>
</dbReference>
<keyword evidence="3 7" id="KW-0732">Signal</keyword>
<name>A0A6J2V6R1_CHACN</name>
<dbReference type="Pfam" id="PF00079">
    <property type="entry name" value="Serpin"/>
    <property type="match status" value="1"/>
</dbReference>
<dbReference type="InParanoid" id="A0A6J2V6R1"/>
<dbReference type="FunFam" id="3.30.497.10:FF:000001">
    <property type="entry name" value="Serine protease inhibitor"/>
    <property type="match status" value="1"/>
</dbReference>
<dbReference type="OrthoDB" id="10063692at2759"/>
<keyword evidence="9" id="KW-1185">Reference proteome</keyword>
<dbReference type="InterPro" id="IPR042178">
    <property type="entry name" value="Serpin_sf_1"/>
</dbReference>
<dbReference type="FunFam" id="2.30.39.10:FF:000003">
    <property type="entry name" value="alpha-1-antitrypsin isoform X1"/>
    <property type="match status" value="1"/>
</dbReference>
<dbReference type="GO" id="GO:0004867">
    <property type="term" value="F:serine-type endopeptidase inhibitor activity"/>
    <property type="evidence" value="ECO:0007669"/>
    <property type="project" value="UniProtKB-KW"/>
</dbReference>
<proteinExistence type="inferred from homology"/>
<dbReference type="InterPro" id="IPR036186">
    <property type="entry name" value="Serpin_sf"/>
</dbReference>
<gene>
    <name evidence="10" type="primary">serpina10b</name>
</gene>
<evidence type="ECO:0000313" key="10">
    <source>
        <dbReference type="RefSeq" id="XP_030628645.1"/>
    </source>
</evidence>
<evidence type="ECO:0000313" key="9">
    <source>
        <dbReference type="Proteomes" id="UP000504632"/>
    </source>
</evidence>
<dbReference type="FunFam" id="2.30.39.10:FF:000035">
    <property type="entry name" value="Serine protease inhibitor (serpin) 16"/>
    <property type="match status" value="1"/>
</dbReference>
<feature type="domain" description="Serpin" evidence="8">
    <location>
        <begin position="64"/>
        <end position="421"/>
    </location>
</feature>
<evidence type="ECO:0000256" key="3">
    <source>
        <dbReference type="ARBA" id="ARBA00022729"/>
    </source>
</evidence>
<keyword evidence="2 10" id="KW-0646">Protease inhibitor</keyword>
<dbReference type="SMART" id="SM00093">
    <property type="entry name" value="SERPIN"/>
    <property type="match status" value="1"/>
</dbReference>
<dbReference type="InterPro" id="IPR023796">
    <property type="entry name" value="Serpin_dom"/>
</dbReference>
<accession>A0A6J2V6R1</accession>
<keyword evidence="5" id="KW-0325">Glycoprotein</keyword>
<dbReference type="AlphaFoldDB" id="A0A6J2V6R1"/>
<comment type="similarity">
    <text evidence="1 6">Belongs to the serpin family.</text>
</comment>
<dbReference type="GO" id="GO:0045861">
    <property type="term" value="P:negative regulation of proteolysis"/>
    <property type="evidence" value="ECO:0007669"/>
    <property type="project" value="UniProtKB-ARBA"/>
</dbReference>
<dbReference type="Gene3D" id="2.30.39.10">
    <property type="entry name" value="Alpha-1-antitrypsin, domain 1"/>
    <property type="match status" value="1"/>
</dbReference>
<evidence type="ECO:0000256" key="4">
    <source>
        <dbReference type="ARBA" id="ARBA00022900"/>
    </source>
</evidence>
<dbReference type="InterPro" id="IPR042185">
    <property type="entry name" value="Serpin_sf_2"/>
</dbReference>
<dbReference type="InterPro" id="IPR000215">
    <property type="entry name" value="Serpin_fam"/>
</dbReference>
<dbReference type="PANTHER" id="PTHR11461">
    <property type="entry name" value="SERINE PROTEASE INHIBITOR, SERPIN"/>
    <property type="match status" value="1"/>
</dbReference>
<protein>
    <submittedName>
        <fullName evidence="10">Protein Z-dependent protease inhibitor</fullName>
    </submittedName>
</protein>
<dbReference type="GeneID" id="115810773"/>
<dbReference type="RefSeq" id="XP_030628645.1">
    <property type="nucleotide sequence ID" value="XM_030772785.1"/>
</dbReference>
<evidence type="ECO:0000256" key="5">
    <source>
        <dbReference type="ARBA" id="ARBA00023180"/>
    </source>
</evidence>
<organism evidence="9 10">
    <name type="scientific">Chanos chanos</name>
    <name type="common">Milkfish</name>
    <name type="synonym">Mugil chanos</name>
    <dbReference type="NCBI Taxonomy" id="29144"/>
    <lineage>
        <taxon>Eukaryota</taxon>
        <taxon>Metazoa</taxon>
        <taxon>Chordata</taxon>
        <taxon>Craniata</taxon>
        <taxon>Vertebrata</taxon>
        <taxon>Euteleostomi</taxon>
        <taxon>Actinopterygii</taxon>
        <taxon>Neopterygii</taxon>
        <taxon>Teleostei</taxon>
        <taxon>Ostariophysi</taxon>
        <taxon>Gonorynchiformes</taxon>
        <taxon>Chanidae</taxon>
        <taxon>Chanos</taxon>
    </lineage>
</organism>
<feature type="signal peptide" evidence="7">
    <location>
        <begin position="1"/>
        <end position="24"/>
    </location>
</feature>
<dbReference type="GO" id="GO:0007596">
    <property type="term" value="P:blood coagulation"/>
    <property type="evidence" value="ECO:0007669"/>
    <property type="project" value="InterPro"/>
</dbReference>
<dbReference type="InterPro" id="IPR023795">
    <property type="entry name" value="Serpin_CS"/>
</dbReference>
<feature type="chain" id="PRO_5026734384" evidence="7">
    <location>
        <begin position="25"/>
        <end position="424"/>
    </location>
</feature>
<dbReference type="SUPFAM" id="SSF56574">
    <property type="entry name" value="Serpins"/>
    <property type="match status" value="1"/>
</dbReference>
<evidence type="ECO:0000256" key="6">
    <source>
        <dbReference type="RuleBase" id="RU000411"/>
    </source>
</evidence>
<dbReference type="CDD" id="cd02055">
    <property type="entry name" value="serpinA10_PZI"/>
    <property type="match status" value="1"/>
</dbReference>
<evidence type="ECO:0000256" key="7">
    <source>
        <dbReference type="SAM" id="SignalP"/>
    </source>
</evidence>
<evidence type="ECO:0000259" key="8">
    <source>
        <dbReference type="SMART" id="SM00093"/>
    </source>
</evidence>
<evidence type="ECO:0000256" key="2">
    <source>
        <dbReference type="ARBA" id="ARBA00022690"/>
    </source>
</evidence>
<dbReference type="Proteomes" id="UP000504632">
    <property type="component" value="Chromosome 1"/>
</dbReference>
<dbReference type="PANTHER" id="PTHR11461:SF191">
    <property type="entry name" value="PROTEIN Z-DEPENDENT PROTEASE INHIBITOR"/>
    <property type="match status" value="1"/>
</dbReference>
<dbReference type="GO" id="GO:0005615">
    <property type="term" value="C:extracellular space"/>
    <property type="evidence" value="ECO:0007669"/>
    <property type="project" value="InterPro"/>
</dbReference>
<keyword evidence="4" id="KW-0722">Serine protease inhibitor</keyword>